<name>A0ABU8WGU1_9BURK</name>
<dbReference type="InterPro" id="IPR044855">
    <property type="entry name" value="CoA-Trfase_III_dom3_sf"/>
</dbReference>
<dbReference type="Pfam" id="PF02515">
    <property type="entry name" value="CoA_transf_3"/>
    <property type="match status" value="1"/>
</dbReference>
<dbReference type="InterPro" id="IPR003673">
    <property type="entry name" value="CoA-Trfase_fam_III"/>
</dbReference>
<accession>A0ABU8WGU1</accession>
<protein>
    <submittedName>
        <fullName evidence="1">CaiB/BaiF CoA-transferase family protein</fullName>
    </submittedName>
</protein>
<dbReference type="Gene3D" id="3.30.1540.10">
    <property type="entry name" value="formyl-coa transferase, domain 3"/>
    <property type="match status" value="1"/>
</dbReference>
<dbReference type="PANTHER" id="PTHR48228:SF5">
    <property type="entry name" value="ALPHA-METHYLACYL-COA RACEMASE"/>
    <property type="match status" value="1"/>
</dbReference>
<keyword evidence="2" id="KW-1185">Reference proteome</keyword>
<dbReference type="Gene3D" id="3.40.50.10540">
    <property type="entry name" value="Crotonobetainyl-coa:carnitine coa-transferase, domain 1"/>
    <property type="match status" value="1"/>
</dbReference>
<dbReference type="InterPro" id="IPR023606">
    <property type="entry name" value="CoA-Trfase_III_dom_1_sf"/>
</dbReference>
<sequence>MPPDINPLSTSRAPLTGVRVLDLTRLLPGPVCTMHLADLGADVIKIEDTGAGDYAAPALRALVHRNKRAIRLDLKQPEGVAVLHALVRDADVLVESFRPGVTDRLGVGWEALSRINPKLVYCSITGYGQTGPNRDDAGHDLNYCAMAGVSDQIGRDGDAPALSNVPIADLIGGSLTSAMGLLAALFDASRTGRGRHVDIAMADSMLAHTVVPMVTLARNGQTAPAGTDRLSGGLPCYAFYATLDGRQLAVGALERKFWDRFCDAIERDDLKPLHMPADPASAARVRAEVAGLIGAQPLAHWEAAFEDTDCCVTPVRRLEEALQDPHFKARGMVIEAAGEGGAAQFACPVKMSDYTFEVRRPAPAPGEHNDEILAEAGYAIDAVAALRRQGVLG</sequence>
<gene>
    <name evidence="1" type="ORF">WKW82_04330</name>
</gene>
<dbReference type="PANTHER" id="PTHR48228">
    <property type="entry name" value="SUCCINYL-COA--D-CITRAMALATE COA-TRANSFERASE"/>
    <property type="match status" value="1"/>
</dbReference>
<comment type="caution">
    <text evidence="1">The sequence shown here is derived from an EMBL/GenBank/DDBJ whole genome shotgun (WGS) entry which is preliminary data.</text>
</comment>
<dbReference type="Proteomes" id="UP001385892">
    <property type="component" value="Unassembled WGS sequence"/>
</dbReference>
<organism evidence="1 2">
    <name type="scientific">Variovorax rhizosphaerae</name>
    <dbReference type="NCBI Taxonomy" id="1836200"/>
    <lineage>
        <taxon>Bacteria</taxon>
        <taxon>Pseudomonadati</taxon>
        <taxon>Pseudomonadota</taxon>
        <taxon>Betaproteobacteria</taxon>
        <taxon>Burkholderiales</taxon>
        <taxon>Comamonadaceae</taxon>
        <taxon>Variovorax</taxon>
    </lineage>
</organism>
<dbReference type="RefSeq" id="WP_340341022.1">
    <property type="nucleotide sequence ID" value="NZ_JBBKZT010000002.1"/>
</dbReference>
<dbReference type="SUPFAM" id="SSF89796">
    <property type="entry name" value="CoA-transferase family III (CaiB/BaiF)"/>
    <property type="match status" value="1"/>
</dbReference>
<dbReference type="EMBL" id="JBBKZT010000002">
    <property type="protein sequence ID" value="MEJ8845857.1"/>
    <property type="molecule type" value="Genomic_DNA"/>
</dbReference>
<dbReference type="InterPro" id="IPR050509">
    <property type="entry name" value="CoA-transferase_III"/>
</dbReference>
<reference evidence="1 2" key="1">
    <citation type="submission" date="2024-03" db="EMBL/GenBank/DDBJ databases">
        <title>Novel species of the genus Variovorax.</title>
        <authorList>
            <person name="Liu Q."/>
            <person name="Xin Y.-H."/>
        </authorList>
    </citation>
    <scope>NUCLEOTIDE SEQUENCE [LARGE SCALE GENOMIC DNA]</scope>
    <source>
        <strain evidence="1 2">KACC 18900</strain>
    </source>
</reference>
<proteinExistence type="predicted"/>
<evidence type="ECO:0000313" key="1">
    <source>
        <dbReference type="EMBL" id="MEJ8845857.1"/>
    </source>
</evidence>
<evidence type="ECO:0000313" key="2">
    <source>
        <dbReference type="Proteomes" id="UP001385892"/>
    </source>
</evidence>